<dbReference type="EMBL" id="FO082060">
    <property type="protein sequence ID" value="CCE22410.1"/>
    <property type="molecule type" value="Genomic_DNA"/>
</dbReference>
<dbReference type="STRING" id="1091494.MEALZ_0715"/>
<keyword evidence="3 10" id="KW-0812">Transmembrane</keyword>
<comment type="subcellular location">
    <subcellularLocation>
        <location evidence="1">Membrane</location>
        <topology evidence="1">Multi-pass membrane protein</topology>
    </subcellularLocation>
</comment>
<keyword evidence="8" id="KW-0868">Chloride</keyword>
<keyword evidence="6 10" id="KW-0472">Membrane</keyword>
<evidence type="ECO:0000256" key="5">
    <source>
        <dbReference type="ARBA" id="ARBA00023065"/>
    </source>
</evidence>
<dbReference type="KEGG" id="mah:MEALZ_0715"/>
<dbReference type="GO" id="GO:0034707">
    <property type="term" value="C:chloride channel complex"/>
    <property type="evidence" value="ECO:0007669"/>
    <property type="project" value="UniProtKB-KW"/>
</dbReference>
<dbReference type="RefSeq" id="WP_014147214.1">
    <property type="nucleotide sequence ID" value="NC_016112.1"/>
</dbReference>
<evidence type="ECO:0000256" key="6">
    <source>
        <dbReference type="ARBA" id="ARBA00023136"/>
    </source>
</evidence>
<dbReference type="HOGENOM" id="CLU_015263_6_0_6"/>
<feature type="transmembrane region" description="Helical" evidence="10">
    <location>
        <begin position="263"/>
        <end position="282"/>
    </location>
</feature>
<evidence type="ECO:0000256" key="4">
    <source>
        <dbReference type="ARBA" id="ARBA00022989"/>
    </source>
</evidence>
<gene>
    <name evidence="11" type="ordered locus">MEALZ_0715</name>
</gene>
<evidence type="ECO:0000256" key="2">
    <source>
        <dbReference type="ARBA" id="ARBA00022448"/>
    </source>
</evidence>
<dbReference type="PANTHER" id="PTHR43427">
    <property type="entry name" value="CHLORIDE CHANNEL PROTEIN CLC-E"/>
    <property type="match status" value="1"/>
</dbReference>
<protein>
    <submittedName>
        <fullName evidence="11">H(+)/Cl(-) exchange transporter ClcA</fullName>
    </submittedName>
</protein>
<dbReference type="PANTHER" id="PTHR43427:SF6">
    <property type="entry name" value="CHLORIDE CHANNEL PROTEIN CLC-E"/>
    <property type="match status" value="1"/>
</dbReference>
<evidence type="ECO:0000313" key="11">
    <source>
        <dbReference type="EMBL" id="CCE22410.1"/>
    </source>
</evidence>
<organism evidence="11 12">
    <name type="scientific">Methylotuvimicrobium alcaliphilum (strain DSM 19304 / NCIMB 14124 / VKM B-2133 / 20Z)</name>
    <name type="common">Methylomicrobium alcaliphilum</name>
    <dbReference type="NCBI Taxonomy" id="1091494"/>
    <lineage>
        <taxon>Bacteria</taxon>
        <taxon>Pseudomonadati</taxon>
        <taxon>Pseudomonadota</taxon>
        <taxon>Gammaproteobacteria</taxon>
        <taxon>Methylococcales</taxon>
        <taxon>Methylococcaceae</taxon>
        <taxon>Methylotuvimicrobium</taxon>
    </lineage>
</organism>
<dbReference type="InterPro" id="IPR014743">
    <property type="entry name" value="Cl-channel_core"/>
</dbReference>
<dbReference type="CDD" id="cd01034">
    <property type="entry name" value="EriC_like"/>
    <property type="match status" value="1"/>
</dbReference>
<dbReference type="PRINTS" id="PR00762">
    <property type="entry name" value="CLCHANNEL"/>
</dbReference>
<keyword evidence="4 10" id="KW-1133">Transmembrane helix</keyword>
<proteinExistence type="predicted"/>
<keyword evidence="5" id="KW-0406">Ion transport</keyword>
<dbReference type="PATRIC" id="fig|271065.3.peg.728"/>
<dbReference type="SUPFAM" id="SSF81340">
    <property type="entry name" value="Clc chloride channel"/>
    <property type="match status" value="1"/>
</dbReference>
<keyword evidence="2" id="KW-0813">Transport</keyword>
<feature type="transmembrane region" description="Helical" evidence="10">
    <location>
        <begin position="347"/>
        <end position="368"/>
    </location>
</feature>
<dbReference type="GO" id="GO:0005254">
    <property type="term" value="F:chloride channel activity"/>
    <property type="evidence" value="ECO:0007669"/>
    <property type="project" value="UniProtKB-KW"/>
</dbReference>
<evidence type="ECO:0000256" key="8">
    <source>
        <dbReference type="ARBA" id="ARBA00023214"/>
    </source>
</evidence>
<dbReference type="InterPro" id="IPR001807">
    <property type="entry name" value="ClC"/>
</dbReference>
<evidence type="ECO:0000256" key="10">
    <source>
        <dbReference type="SAM" id="Phobius"/>
    </source>
</evidence>
<feature type="transmembrane region" description="Helical" evidence="10">
    <location>
        <begin position="192"/>
        <end position="211"/>
    </location>
</feature>
<dbReference type="Gene3D" id="1.10.3080.10">
    <property type="entry name" value="Clc chloride channel"/>
    <property type="match status" value="1"/>
</dbReference>
<name>G4T1I8_META2</name>
<feature type="transmembrane region" description="Helical" evidence="10">
    <location>
        <begin position="20"/>
        <end position="42"/>
    </location>
</feature>
<evidence type="ECO:0000256" key="1">
    <source>
        <dbReference type="ARBA" id="ARBA00004141"/>
    </source>
</evidence>
<reference evidence="12" key="1">
    <citation type="journal article" date="2012" name="J. Bacteriol.">
        <title>Genome sequence of the haloalkaliphilic methanotrophic bacterium Methylomicrobium alcaliphilum 20Z.</title>
        <authorList>
            <person name="Vuilleumier S."/>
            <person name="Khmelenina V.N."/>
            <person name="Bringel F."/>
            <person name="Reshetnikov A.S."/>
            <person name="Lajus A."/>
            <person name="Mangenot S."/>
            <person name="Rouy Z."/>
            <person name="Op den Camp H.J."/>
            <person name="Jetten M.S."/>
            <person name="Dispirito A.A."/>
            <person name="Dunfield P."/>
            <person name="Klotz M.G."/>
            <person name="Semrau J.D."/>
            <person name="Stein L.Y."/>
            <person name="Barbe V."/>
            <person name="Medigue C."/>
            <person name="Trotsenko Y.A."/>
            <person name="Kalyuzhnaya M.G."/>
        </authorList>
    </citation>
    <scope>NUCLEOTIDE SEQUENCE [LARGE SCALE GENOMIC DNA]</scope>
    <source>
        <strain evidence="12">DSM 19304 / NCIMB 14124 / VKM B-2133 / 20Z</strain>
    </source>
</reference>
<dbReference type="InterPro" id="IPR050368">
    <property type="entry name" value="ClC-type_chloride_channel"/>
</dbReference>
<evidence type="ECO:0000256" key="7">
    <source>
        <dbReference type="ARBA" id="ARBA00023173"/>
    </source>
</evidence>
<evidence type="ECO:0000256" key="9">
    <source>
        <dbReference type="ARBA" id="ARBA00023303"/>
    </source>
</evidence>
<keyword evidence="7" id="KW-0869">Chloride channel</keyword>
<evidence type="ECO:0000256" key="3">
    <source>
        <dbReference type="ARBA" id="ARBA00022692"/>
    </source>
</evidence>
<evidence type="ECO:0000313" key="12">
    <source>
        <dbReference type="Proteomes" id="UP000008315"/>
    </source>
</evidence>
<dbReference type="Pfam" id="PF00654">
    <property type="entry name" value="Voltage_CLC"/>
    <property type="match status" value="1"/>
</dbReference>
<keyword evidence="9" id="KW-0407">Ion channel</keyword>
<feature type="transmembrane region" description="Helical" evidence="10">
    <location>
        <begin position="314"/>
        <end position="340"/>
    </location>
</feature>
<feature type="transmembrane region" description="Helical" evidence="10">
    <location>
        <begin position="54"/>
        <end position="72"/>
    </location>
</feature>
<keyword evidence="12" id="KW-1185">Reference proteome</keyword>
<feature type="transmembrane region" description="Helical" evidence="10">
    <location>
        <begin position="157"/>
        <end position="180"/>
    </location>
</feature>
<dbReference type="AlphaFoldDB" id="G4T1I8"/>
<sequence length="436" mass="47074">MLEFNKVFLSANPWKHRLVFWLGAIIIGVSIALMTLLSEWVVTIFRSISDDYRWFKFIAPPFGIAFTAWLTFRFFPGSQGSGIPQVKTALEIPYTLSERTKLVSLRIAIGKAFLPILGLLSGASVGFGGPATHVGASIMASLGKVANFPTLYMSKGLLLAGSAAGFAAMFSAPLAGIMFAIEEMGRALEERISTLVLTAIIFSGMTAYSILHYSIYFPDNPLYLPWGDEWLAIPFCGIVGGLLGSLFSWIIVSGHHFMLRLQLPYIPVAFICGCIIALIGFVSEGQTFGTGYQMAKNIMYGSAPMDPLLPVYKMLATCATFFSGIPGGLFVPSIAIGAGFGANLANWFPIAPASVMIMLTITAYFSGMLQSPLTSFTLILEITQNHDISIPIMAAAFIASGVSKLINPQPLNRALCDAFQQYLPEKTDEDDDGGAQ</sequence>
<feature type="transmembrane region" description="Helical" evidence="10">
    <location>
        <begin position="231"/>
        <end position="251"/>
    </location>
</feature>
<accession>G4T1I8</accession>
<dbReference type="Proteomes" id="UP000008315">
    <property type="component" value="Chromosome"/>
</dbReference>